<dbReference type="EMBL" id="JAUKTV010000012">
    <property type="protein sequence ID" value="KAK0721420.1"/>
    <property type="molecule type" value="Genomic_DNA"/>
</dbReference>
<accession>A0AA40ASX8</accession>
<dbReference type="Proteomes" id="UP001172159">
    <property type="component" value="Unassembled WGS sequence"/>
</dbReference>
<comment type="caution">
    <text evidence="1">The sequence shown here is derived from an EMBL/GenBank/DDBJ whole genome shotgun (WGS) entry which is preliminary data.</text>
</comment>
<proteinExistence type="predicted"/>
<gene>
    <name evidence="1" type="ORF">B0T21DRAFT_294714</name>
</gene>
<dbReference type="AlphaFoldDB" id="A0AA40ASX8"/>
<protein>
    <submittedName>
        <fullName evidence="1">Uncharacterized protein</fullName>
    </submittedName>
</protein>
<name>A0AA40ASX8_9PEZI</name>
<reference evidence="1" key="1">
    <citation type="submission" date="2023-06" db="EMBL/GenBank/DDBJ databases">
        <title>Genome-scale phylogeny and comparative genomics of the fungal order Sordariales.</title>
        <authorList>
            <consortium name="Lawrence Berkeley National Laboratory"/>
            <person name="Hensen N."/>
            <person name="Bonometti L."/>
            <person name="Westerberg I."/>
            <person name="Brannstrom I.O."/>
            <person name="Guillou S."/>
            <person name="Cros-Aarteil S."/>
            <person name="Calhoun S."/>
            <person name="Haridas S."/>
            <person name="Kuo A."/>
            <person name="Mondo S."/>
            <person name="Pangilinan J."/>
            <person name="Riley R."/>
            <person name="Labutti K."/>
            <person name="Andreopoulos B."/>
            <person name="Lipzen A."/>
            <person name="Chen C."/>
            <person name="Yanf M."/>
            <person name="Daum C."/>
            <person name="Ng V."/>
            <person name="Clum A."/>
            <person name="Steindorff A."/>
            <person name="Ohm R."/>
            <person name="Martin F."/>
            <person name="Silar P."/>
            <person name="Natvig D."/>
            <person name="Lalanne C."/>
            <person name="Gautier V."/>
            <person name="Ament-Velasquez S.L."/>
            <person name="Kruys A."/>
            <person name="Hutchinson M.I."/>
            <person name="Powell A.J."/>
            <person name="Barry K."/>
            <person name="Miller A.N."/>
            <person name="Grigoriev I.V."/>
            <person name="Debuchy R."/>
            <person name="Gladieux P."/>
            <person name="Thoren M.H."/>
            <person name="Johannesson H."/>
        </authorList>
    </citation>
    <scope>NUCLEOTIDE SEQUENCE</scope>
    <source>
        <strain evidence="1">CBS 540.89</strain>
    </source>
</reference>
<keyword evidence="2" id="KW-1185">Reference proteome</keyword>
<feature type="non-terminal residue" evidence="1">
    <location>
        <position position="1"/>
    </location>
</feature>
<sequence>VRSDSGLPGRPTPITFTATTFLRSFHQSVLHRSNCDFMSPCNCPRCMEDNRTDNCQVCEVNPTAHQEARWVQDDDFIWSYEFTCFCEQCWEEKDEKRAEKQRKEYEFMQELEKKYPSRSQRVKSMLEQVKQLHHGEEQAPIAYAIQKLMDAAKGVREEYSRKGVREYSLHSQQWFHRLLRERLSNELCITKVRGRYLCDKQRVDAMDFKEWYMETRRL</sequence>
<evidence type="ECO:0000313" key="1">
    <source>
        <dbReference type="EMBL" id="KAK0721420.1"/>
    </source>
</evidence>
<organism evidence="1 2">
    <name type="scientific">Apiosordaria backusii</name>
    <dbReference type="NCBI Taxonomy" id="314023"/>
    <lineage>
        <taxon>Eukaryota</taxon>
        <taxon>Fungi</taxon>
        <taxon>Dikarya</taxon>
        <taxon>Ascomycota</taxon>
        <taxon>Pezizomycotina</taxon>
        <taxon>Sordariomycetes</taxon>
        <taxon>Sordariomycetidae</taxon>
        <taxon>Sordariales</taxon>
        <taxon>Lasiosphaeriaceae</taxon>
        <taxon>Apiosordaria</taxon>
    </lineage>
</organism>
<evidence type="ECO:0000313" key="2">
    <source>
        <dbReference type="Proteomes" id="UP001172159"/>
    </source>
</evidence>